<protein>
    <submittedName>
        <fullName evidence="2">Uncharacterized protein</fullName>
    </submittedName>
</protein>
<comment type="caution">
    <text evidence="2">The sequence shown here is derived from an EMBL/GenBank/DDBJ whole genome shotgun (WGS) entry which is preliminary data.</text>
</comment>
<dbReference type="VEuPathDB" id="FungiDB:QG37_04137"/>
<organism evidence="2 3">
    <name type="scientific">Candidozyma auris</name>
    <name type="common">Yeast</name>
    <name type="synonym">Candida auris</name>
    <dbReference type="NCBI Taxonomy" id="498019"/>
    <lineage>
        <taxon>Eukaryota</taxon>
        <taxon>Fungi</taxon>
        <taxon>Dikarya</taxon>
        <taxon>Ascomycota</taxon>
        <taxon>Saccharomycotina</taxon>
        <taxon>Pichiomycetes</taxon>
        <taxon>Metschnikowiaceae</taxon>
        <taxon>Candidozyma</taxon>
    </lineage>
</organism>
<evidence type="ECO:0000313" key="3">
    <source>
        <dbReference type="Proteomes" id="UP000037122"/>
    </source>
</evidence>
<name>A0A0L0NYI7_CANAR</name>
<feature type="compositionally biased region" description="Basic and acidic residues" evidence="1">
    <location>
        <begin position="1"/>
        <end position="11"/>
    </location>
</feature>
<accession>A0A0L0NYI7</accession>
<evidence type="ECO:0000313" key="2">
    <source>
        <dbReference type="EMBL" id="KND99074.1"/>
    </source>
</evidence>
<dbReference type="AlphaFoldDB" id="A0A0L0NYI7"/>
<reference evidence="3" key="1">
    <citation type="journal article" date="2015" name="BMC Genomics">
        <title>Draft genome of a commonly misdiagnosed multidrug resistant pathogen Candida auris.</title>
        <authorList>
            <person name="Chatterjee S."/>
            <person name="Alampalli S.V."/>
            <person name="Nageshan R.K."/>
            <person name="Chettiar S.T."/>
            <person name="Joshi S."/>
            <person name="Tatu U.S."/>
        </authorList>
    </citation>
    <scope>NUCLEOTIDE SEQUENCE [LARGE SCALE GENOMIC DNA]</scope>
    <source>
        <strain evidence="3">6684</strain>
    </source>
</reference>
<sequence length="41" mass="4736">MPRQEQRDKKITSTKQGKKGKIQNVEPHANEINYLKFPLAA</sequence>
<dbReference type="Proteomes" id="UP000037122">
    <property type="component" value="Unassembled WGS sequence"/>
</dbReference>
<feature type="region of interest" description="Disordered" evidence="1">
    <location>
        <begin position="1"/>
        <end position="25"/>
    </location>
</feature>
<proteinExistence type="predicted"/>
<evidence type="ECO:0000256" key="1">
    <source>
        <dbReference type="SAM" id="MobiDB-lite"/>
    </source>
</evidence>
<dbReference type="EMBL" id="LGST01000027">
    <property type="protein sequence ID" value="KND99074.1"/>
    <property type="molecule type" value="Genomic_DNA"/>
</dbReference>
<gene>
    <name evidence="2" type="ORF">QG37_04137</name>
</gene>